<gene>
    <name evidence="2" type="ORF">BAE44_0022146</name>
</gene>
<evidence type="ECO:0000313" key="2">
    <source>
        <dbReference type="EMBL" id="OEL16835.1"/>
    </source>
</evidence>
<accession>A0A1E5UVM8</accession>
<keyword evidence="3" id="KW-1185">Reference proteome</keyword>
<evidence type="ECO:0000313" key="3">
    <source>
        <dbReference type="Proteomes" id="UP000095767"/>
    </source>
</evidence>
<proteinExistence type="predicted"/>
<dbReference type="AlphaFoldDB" id="A0A1E5UVM8"/>
<organism evidence="2 3">
    <name type="scientific">Dichanthelium oligosanthes</name>
    <dbReference type="NCBI Taxonomy" id="888268"/>
    <lineage>
        <taxon>Eukaryota</taxon>
        <taxon>Viridiplantae</taxon>
        <taxon>Streptophyta</taxon>
        <taxon>Embryophyta</taxon>
        <taxon>Tracheophyta</taxon>
        <taxon>Spermatophyta</taxon>
        <taxon>Magnoliopsida</taxon>
        <taxon>Liliopsida</taxon>
        <taxon>Poales</taxon>
        <taxon>Poaceae</taxon>
        <taxon>PACMAD clade</taxon>
        <taxon>Panicoideae</taxon>
        <taxon>Panicodae</taxon>
        <taxon>Paniceae</taxon>
        <taxon>Dichantheliinae</taxon>
        <taxon>Dichanthelium</taxon>
    </lineage>
</organism>
<dbReference type="EMBL" id="LWDX02061853">
    <property type="protein sequence ID" value="OEL16835.1"/>
    <property type="molecule type" value="Genomic_DNA"/>
</dbReference>
<name>A0A1E5UVM8_9POAL</name>
<comment type="caution">
    <text evidence="2">The sequence shown here is derived from an EMBL/GenBank/DDBJ whole genome shotgun (WGS) entry which is preliminary data.</text>
</comment>
<protein>
    <submittedName>
        <fullName evidence="2">Uncharacterized protein</fullName>
    </submittedName>
</protein>
<sequence length="66" mass="7356">MASFAAQLKDMFFVLVERITGYGGRGEDSSQVSSRTEDRFSVAQRTEIRPRSVDPFVSEGSQPQVN</sequence>
<evidence type="ECO:0000256" key="1">
    <source>
        <dbReference type="SAM" id="MobiDB-lite"/>
    </source>
</evidence>
<dbReference type="OrthoDB" id="645609at2759"/>
<feature type="region of interest" description="Disordered" evidence="1">
    <location>
        <begin position="22"/>
        <end position="66"/>
    </location>
</feature>
<reference evidence="2 3" key="1">
    <citation type="submission" date="2016-09" db="EMBL/GenBank/DDBJ databases">
        <title>The draft genome of Dichanthelium oligosanthes: A C3 panicoid grass species.</title>
        <authorList>
            <person name="Studer A.J."/>
            <person name="Schnable J.C."/>
            <person name="Brutnell T.P."/>
        </authorList>
    </citation>
    <scope>NUCLEOTIDE SEQUENCE [LARGE SCALE GENOMIC DNA]</scope>
    <source>
        <strain evidence="3">cv. Kellogg 1175</strain>
        <tissue evidence="2">Leaf</tissue>
    </source>
</reference>
<feature type="compositionally biased region" description="Basic and acidic residues" evidence="1">
    <location>
        <begin position="35"/>
        <end position="52"/>
    </location>
</feature>
<dbReference type="Proteomes" id="UP000095767">
    <property type="component" value="Unassembled WGS sequence"/>
</dbReference>